<accession>A0ABU0ADK1</accession>
<dbReference type="PANTHER" id="PTHR34386">
    <property type="entry name" value="GLUTAREDOXIN"/>
    <property type="match status" value="1"/>
</dbReference>
<evidence type="ECO:0000313" key="2">
    <source>
        <dbReference type="EMBL" id="MDQ0268175.1"/>
    </source>
</evidence>
<dbReference type="InterPro" id="IPR002109">
    <property type="entry name" value="Glutaredoxin"/>
</dbReference>
<keyword evidence="3" id="KW-1185">Reference proteome</keyword>
<evidence type="ECO:0000313" key="3">
    <source>
        <dbReference type="Proteomes" id="UP001238088"/>
    </source>
</evidence>
<dbReference type="EMBL" id="JAUSUB010000001">
    <property type="protein sequence ID" value="MDQ0268175.1"/>
    <property type="molecule type" value="Genomic_DNA"/>
</dbReference>
<dbReference type="InterPro" id="IPR051548">
    <property type="entry name" value="Grx-like_ET"/>
</dbReference>
<dbReference type="CDD" id="cd02976">
    <property type="entry name" value="NrdH"/>
    <property type="match status" value="1"/>
</dbReference>
<evidence type="ECO:0000259" key="1">
    <source>
        <dbReference type="Pfam" id="PF00462"/>
    </source>
</evidence>
<dbReference type="RefSeq" id="WP_307470727.1">
    <property type="nucleotide sequence ID" value="NZ_JAUSUB010000001.1"/>
</dbReference>
<dbReference type="Gene3D" id="3.40.30.10">
    <property type="entry name" value="Glutaredoxin"/>
    <property type="match status" value="1"/>
</dbReference>
<sequence length="86" mass="9908">MSNSLSIIVWSKDGCHFCEEVKQYLDEKEIDYQTIDVTHHEDRRDILELKYGVRHVPVIEVGSGNHYQGITELGTNHIEKALNQLA</sequence>
<protein>
    <submittedName>
        <fullName evidence="2">Glutaredoxin</fullName>
    </submittedName>
</protein>
<organism evidence="2 3">
    <name type="scientific">Cytobacillus purgationiresistens</name>
    <dbReference type="NCBI Taxonomy" id="863449"/>
    <lineage>
        <taxon>Bacteria</taxon>
        <taxon>Bacillati</taxon>
        <taxon>Bacillota</taxon>
        <taxon>Bacilli</taxon>
        <taxon>Bacillales</taxon>
        <taxon>Bacillaceae</taxon>
        <taxon>Cytobacillus</taxon>
    </lineage>
</organism>
<feature type="domain" description="Glutaredoxin" evidence="1">
    <location>
        <begin position="7"/>
        <end position="62"/>
    </location>
</feature>
<dbReference type="Proteomes" id="UP001238088">
    <property type="component" value="Unassembled WGS sequence"/>
</dbReference>
<dbReference type="PROSITE" id="PS51354">
    <property type="entry name" value="GLUTAREDOXIN_2"/>
    <property type="match status" value="1"/>
</dbReference>
<dbReference type="InterPro" id="IPR036249">
    <property type="entry name" value="Thioredoxin-like_sf"/>
</dbReference>
<gene>
    <name evidence="2" type="ORF">J2S17_000044</name>
</gene>
<dbReference type="PANTHER" id="PTHR34386:SF1">
    <property type="entry name" value="GLUTAREDOXIN-LIKE PROTEIN NRDH"/>
    <property type="match status" value="1"/>
</dbReference>
<comment type="caution">
    <text evidence="2">The sequence shown here is derived from an EMBL/GenBank/DDBJ whole genome shotgun (WGS) entry which is preliminary data.</text>
</comment>
<name>A0ABU0ADK1_9BACI</name>
<proteinExistence type="predicted"/>
<dbReference type="Pfam" id="PF00462">
    <property type="entry name" value="Glutaredoxin"/>
    <property type="match status" value="1"/>
</dbReference>
<reference evidence="2 3" key="1">
    <citation type="submission" date="2023-07" db="EMBL/GenBank/DDBJ databases">
        <title>Genomic Encyclopedia of Type Strains, Phase IV (KMG-IV): sequencing the most valuable type-strain genomes for metagenomic binning, comparative biology and taxonomic classification.</title>
        <authorList>
            <person name="Goeker M."/>
        </authorList>
    </citation>
    <scope>NUCLEOTIDE SEQUENCE [LARGE SCALE GENOMIC DNA]</scope>
    <source>
        <strain evidence="2 3">DSM 23494</strain>
    </source>
</reference>
<dbReference type="SUPFAM" id="SSF52833">
    <property type="entry name" value="Thioredoxin-like"/>
    <property type="match status" value="1"/>
</dbReference>